<gene>
    <name evidence="1" type="ORF">P9H32_10775</name>
</gene>
<keyword evidence="2" id="KW-1185">Reference proteome</keyword>
<reference evidence="1 2" key="1">
    <citation type="journal article" date="2024" name="Appl. Environ. Microbiol.">
        <title>Pontiella agarivorans sp. nov., a novel marine anaerobic bacterium capable of degrading macroalgal polysaccharides and fixing nitrogen.</title>
        <authorList>
            <person name="Liu N."/>
            <person name="Kivenson V."/>
            <person name="Peng X."/>
            <person name="Cui Z."/>
            <person name="Lankiewicz T.S."/>
            <person name="Gosselin K.M."/>
            <person name="English C.J."/>
            <person name="Blair E.M."/>
            <person name="O'Malley M.A."/>
            <person name="Valentine D.L."/>
        </authorList>
    </citation>
    <scope>NUCLEOTIDE SEQUENCE [LARGE SCALE GENOMIC DNA]</scope>
    <source>
        <strain evidence="1 2">NLcol2</strain>
    </source>
</reference>
<dbReference type="RefSeq" id="WP_322608897.1">
    <property type="nucleotide sequence ID" value="NZ_JARVCO010000010.1"/>
</dbReference>
<dbReference type="EMBL" id="JARVCO010000010">
    <property type="protein sequence ID" value="MDZ8119108.1"/>
    <property type="molecule type" value="Genomic_DNA"/>
</dbReference>
<evidence type="ECO:0000313" key="2">
    <source>
        <dbReference type="Proteomes" id="UP001290861"/>
    </source>
</evidence>
<organism evidence="1 2">
    <name type="scientific">Pontiella agarivorans</name>
    <dbReference type="NCBI Taxonomy" id="3038953"/>
    <lineage>
        <taxon>Bacteria</taxon>
        <taxon>Pseudomonadati</taxon>
        <taxon>Kiritimatiellota</taxon>
        <taxon>Kiritimatiellia</taxon>
        <taxon>Kiritimatiellales</taxon>
        <taxon>Pontiellaceae</taxon>
        <taxon>Pontiella</taxon>
    </lineage>
</organism>
<dbReference type="Proteomes" id="UP001290861">
    <property type="component" value="Unassembled WGS sequence"/>
</dbReference>
<comment type="caution">
    <text evidence="1">The sequence shown here is derived from an EMBL/GenBank/DDBJ whole genome shotgun (WGS) entry which is preliminary data.</text>
</comment>
<evidence type="ECO:0000313" key="1">
    <source>
        <dbReference type="EMBL" id="MDZ8119108.1"/>
    </source>
</evidence>
<name>A0ABU5MY20_9BACT</name>
<protein>
    <submittedName>
        <fullName evidence="1">Uncharacterized protein</fullName>
    </submittedName>
</protein>
<accession>A0ABU5MY20</accession>
<proteinExistence type="predicted"/>
<sequence>MGMLLIVVAPPLLTRSEAVVQQDTDFPIETAEPESLFEIIDALGEMEGEEFSLDELEAVLRALDEEEELALL</sequence>